<dbReference type="RefSeq" id="YP_009399202.1">
    <property type="nucleotide sequence ID" value="NC_035295.1"/>
</dbReference>
<geneLocation type="chloroplast" evidence="1"/>
<keyword evidence="1" id="KW-0934">Plastid</keyword>
<dbReference type="GeneID" id="33361857"/>
<name>A0A1Z1MRV9_9FLOR</name>
<accession>A0A1Z1MRV9</accession>
<sequence>MNKIENICISTECLFLCIEEKILNNNQYLFTAYKLKNNRLKNLLNTLFQIHTISNNKIIQILSYNIVLEYQNPSNTKNTLLQQYLKRFNYIYNKIYTQYENSNNLEYLNRIAVESLYVIFKMKEKTGLLFLAKFLS</sequence>
<evidence type="ECO:0000313" key="1">
    <source>
        <dbReference type="EMBL" id="ARW68599.1"/>
    </source>
</evidence>
<organism evidence="1">
    <name type="scientific">Taenioma perpusillum</name>
    <dbReference type="NCBI Taxonomy" id="210852"/>
    <lineage>
        <taxon>Eukaryota</taxon>
        <taxon>Rhodophyta</taxon>
        <taxon>Florideophyceae</taxon>
        <taxon>Rhodymeniophycidae</taxon>
        <taxon>Ceramiales</taxon>
        <taxon>Delesseriaceae</taxon>
        <taxon>Taenioma</taxon>
    </lineage>
</organism>
<dbReference type="EMBL" id="MF101452">
    <property type="protein sequence ID" value="ARW68599.1"/>
    <property type="molecule type" value="Genomic_DNA"/>
</dbReference>
<reference evidence="1" key="1">
    <citation type="journal article" date="2017" name="J. Phycol.">
        <title>Analysis of chloroplast genomes and a supermatrix inform reclassification of the Rhodomelaceae (Rhodophyta).</title>
        <authorList>
            <person name="Diaz-Tapia P."/>
            <person name="Maggs C.A."/>
            <person name="West J.A."/>
            <person name="Verbruggen H."/>
        </authorList>
    </citation>
    <scope>NUCLEOTIDE SEQUENCE</scope>
    <source>
        <strain evidence="1">PD1676</strain>
    </source>
</reference>
<proteinExistence type="predicted"/>
<keyword evidence="1" id="KW-0150">Chloroplast</keyword>
<protein>
    <submittedName>
        <fullName evidence="1">Uncharacterized protein</fullName>
    </submittedName>
</protein>
<dbReference type="AlphaFoldDB" id="A0A1Z1MRV9"/>
<gene>
    <name evidence="1" type="primary">ConsOrf3</name>
</gene>